<name>A0A9D1XFT2_9FIRM</name>
<dbReference type="Proteomes" id="UP000886890">
    <property type="component" value="Unassembled WGS sequence"/>
</dbReference>
<reference evidence="2" key="2">
    <citation type="submission" date="2021-04" db="EMBL/GenBank/DDBJ databases">
        <authorList>
            <person name="Gilroy R."/>
        </authorList>
    </citation>
    <scope>NUCLEOTIDE SEQUENCE</scope>
    <source>
        <strain evidence="2">CHK183-1962</strain>
    </source>
</reference>
<organism evidence="2 3">
    <name type="scientific">Candidatus Fusicatenibacter merdavium</name>
    <dbReference type="NCBI Taxonomy" id="2838600"/>
    <lineage>
        <taxon>Bacteria</taxon>
        <taxon>Bacillati</taxon>
        <taxon>Bacillota</taxon>
        <taxon>Clostridia</taxon>
        <taxon>Lachnospirales</taxon>
        <taxon>Lachnospiraceae</taxon>
        <taxon>Fusicatenibacter</taxon>
    </lineage>
</organism>
<dbReference type="SUPFAM" id="SSF55729">
    <property type="entry name" value="Acyl-CoA N-acyltransferases (Nat)"/>
    <property type="match status" value="1"/>
</dbReference>
<proteinExistence type="predicted"/>
<dbReference type="InterPro" id="IPR000182">
    <property type="entry name" value="GNAT_dom"/>
</dbReference>
<evidence type="ECO:0000313" key="2">
    <source>
        <dbReference type="EMBL" id="HIX78307.1"/>
    </source>
</evidence>
<dbReference type="EMBL" id="DXEK01000195">
    <property type="protein sequence ID" value="HIX78307.1"/>
    <property type="molecule type" value="Genomic_DNA"/>
</dbReference>
<dbReference type="PANTHER" id="PTHR43415">
    <property type="entry name" value="SPERMIDINE N(1)-ACETYLTRANSFERASE"/>
    <property type="match status" value="1"/>
</dbReference>
<protein>
    <submittedName>
        <fullName evidence="2">GNAT family N-acetyltransferase</fullName>
    </submittedName>
</protein>
<dbReference type="CDD" id="cd04301">
    <property type="entry name" value="NAT_SF"/>
    <property type="match status" value="1"/>
</dbReference>
<dbReference type="InterPro" id="IPR016181">
    <property type="entry name" value="Acyl_CoA_acyltransferase"/>
</dbReference>
<dbReference type="Pfam" id="PF00583">
    <property type="entry name" value="Acetyltransf_1"/>
    <property type="match status" value="1"/>
</dbReference>
<feature type="domain" description="N-acetyltransferase" evidence="1">
    <location>
        <begin position="15"/>
        <end position="181"/>
    </location>
</feature>
<evidence type="ECO:0000313" key="3">
    <source>
        <dbReference type="Proteomes" id="UP000886890"/>
    </source>
</evidence>
<dbReference type="PANTHER" id="PTHR43415:SF3">
    <property type="entry name" value="GNAT-FAMILY ACETYLTRANSFERASE"/>
    <property type="match status" value="1"/>
</dbReference>
<dbReference type="PROSITE" id="PS51186">
    <property type="entry name" value="GNAT"/>
    <property type="match status" value="1"/>
</dbReference>
<dbReference type="Gene3D" id="3.40.630.30">
    <property type="match status" value="1"/>
</dbReference>
<comment type="caution">
    <text evidence="2">The sequence shown here is derived from an EMBL/GenBank/DDBJ whole genome shotgun (WGS) entry which is preliminary data.</text>
</comment>
<dbReference type="AlphaFoldDB" id="A0A9D1XFT2"/>
<reference evidence="2" key="1">
    <citation type="journal article" date="2021" name="PeerJ">
        <title>Extensive microbial diversity within the chicken gut microbiome revealed by metagenomics and culture.</title>
        <authorList>
            <person name="Gilroy R."/>
            <person name="Ravi A."/>
            <person name="Getino M."/>
            <person name="Pursley I."/>
            <person name="Horton D.L."/>
            <person name="Alikhan N.F."/>
            <person name="Baker D."/>
            <person name="Gharbi K."/>
            <person name="Hall N."/>
            <person name="Watson M."/>
            <person name="Adriaenssens E.M."/>
            <person name="Foster-Nyarko E."/>
            <person name="Jarju S."/>
            <person name="Secka A."/>
            <person name="Antonio M."/>
            <person name="Oren A."/>
            <person name="Chaudhuri R.R."/>
            <person name="La Ragione R."/>
            <person name="Hildebrand F."/>
            <person name="Pallen M.J."/>
        </authorList>
    </citation>
    <scope>NUCLEOTIDE SEQUENCE</scope>
    <source>
        <strain evidence="2">CHK183-1962</strain>
    </source>
</reference>
<evidence type="ECO:0000259" key="1">
    <source>
        <dbReference type="PROSITE" id="PS51186"/>
    </source>
</evidence>
<gene>
    <name evidence="2" type="ORF">H9734_12070</name>
</gene>
<dbReference type="GO" id="GO:0016747">
    <property type="term" value="F:acyltransferase activity, transferring groups other than amino-acyl groups"/>
    <property type="evidence" value="ECO:0007669"/>
    <property type="project" value="InterPro"/>
</dbReference>
<sequence length="183" mass="20892">MRISQETIMLGNRELLLRNARAEDARMLLEYLKATAAETRFLLKEPEELTMTLEQEKKYIESQNDSDDDLMILGFLDGEHVGNCSLMGNRWMRYRHRATVAIALYQKYTGQGIGTIMMKRLMDAAREQGIEQLELEVVADNAPAVTLYKKLGFEVCGRMPKNMKYKDGTYADVLFMVCDCSAG</sequence>
<accession>A0A9D1XFT2</accession>